<feature type="domain" description="MYND-type" evidence="6">
    <location>
        <begin position="45"/>
        <end position="81"/>
    </location>
</feature>
<dbReference type="InterPro" id="IPR001841">
    <property type="entry name" value="Znf_RING"/>
</dbReference>
<protein>
    <recommendedName>
        <fullName evidence="9">RING-type domain-containing protein</fullName>
    </recommendedName>
</protein>
<dbReference type="SUPFAM" id="SSF48452">
    <property type="entry name" value="TPR-like"/>
    <property type="match status" value="1"/>
</dbReference>
<feature type="domain" description="RING-type" evidence="5">
    <location>
        <begin position="331"/>
        <end position="359"/>
    </location>
</feature>
<proteinExistence type="predicted"/>
<dbReference type="SUPFAM" id="SSF144232">
    <property type="entry name" value="HIT/MYND zinc finger-like"/>
    <property type="match status" value="1"/>
</dbReference>
<dbReference type="InterPro" id="IPR002893">
    <property type="entry name" value="Znf_MYND"/>
</dbReference>
<reference evidence="7" key="1">
    <citation type="submission" date="2021-11" db="EMBL/GenBank/DDBJ databases">
        <authorList>
            <consortium name="Genoscope - CEA"/>
            <person name="William W."/>
        </authorList>
    </citation>
    <scope>NUCLEOTIDE SEQUENCE</scope>
</reference>
<evidence type="ECO:0008006" key="9">
    <source>
        <dbReference type="Google" id="ProtNLM"/>
    </source>
</evidence>
<keyword evidence="1" id="KW-0479">Metal-binding</keyword>
<dbReference type="Gene3D" id="3.30.40.10">
    <property type="entry name" value="Zinc/RING finger domain, C3HC4 (zinc finger)"/>
    <property type="match status" value="1"/>
</dbReference>
<evidence type="ECO:0000313" key="7">
    <source>
        <dbReference type="EMBL" id="CAH0377794.1"/>
    </source>
</evidence>
<dbReference type="EMBL" id="CAKKNE010000005">
    <property type="protein sequence ID" value="CAH0377794.1"/>
    <property type="molecule type" value="Genomic_DNA"/>
</dbReference>
<dbReference type="InterPro" id="IPR013083">
    <property type="entry name" value="Znf_RING/FYVE/PHD"/>
</dbReference>
<dbReference type="InterPro" id="IPR011990">
    <property type="entry name" value="TPR-like_helical_dom_sf"/>
</dbReference>
<gene>
    <name evidence="7" type="ORF">PECAL_5P23130</name>
</gene>
<comment type="caution">
    <text evidence="7">The sequence shown here is derived from an EMBL/GenBank/DDBJ whole genome shotgun (WGS) entry which is preliminary data.</text>
</comment>
<evidence type="ECO:0000256" key="1">
    <source>
        <dbReference type="ARBA" id="ARBA00022723"/>
    </source>
</evidence>
<name>A0A8J2X212_9STRA</name>
<sequence>MASKPALLATGAALAAAAWYYLRYRRKTAPKPPPKPQPKKRQLCACGCGRVASMRCGRCKTARYATRECQASHARAHAPVCYFDSGVQAMDAGEPRKAAKLFETSIAKADKLPPEERVKRRSAAYLAMGRARQMAKDYDAALAAYAAGVTSAKAANVPADAVECMVGAANVVRAIDGAAAAVELFAAAAARADEAIASGGARRGPGALPGAEATRLVAARASAWANQATSMLATPGSDARRAKSLLKRALDARIAMANYYPESSEAKRQLATSRANYGLVLRLTGDPAAEAMIRAAEADAAAIGEAGAGIMQALKRNSANLGKAPAPPGTCPICLENFGDASVEAGCGHRFCRECLRTWLKRSNRYAGA</sequence>
<evidence type="ECO:0000259" key="5">
    <source>
        <dbReference type="PROSITE" id="PS50089"/>
    </source>
</evidence>
<keyword evidence="3" id="KW-0862">Zinc</keyword>
<dbReference type="Proteomes" id="UP000789595">
    <property type="component" value="Unassembled WGS sequence"/>
</dbReference>
<dbReference type="GO" id="GO:0008270">
    <property type="term" value="F:zinc ion binding"/>
    <property type="evidence" value="ECO:0007669"/>
    <property type="project" value="UniProtKB-KW"/>
</dbReference>
<evidence type="ECO:0000256" key="4">
    <source>
        <dbReference type="PROSITE-ProRule" id="PRU00134"/>
    </source>
</evidence>
<keyword evidence="2 4" id="KW-0863">Zinc-finger</keyword>
<dbReference type="InterPro" id="IPR017907">
    <property type="entry name" value="Znf_RING_CS"/>
</dbReference>
<accession>A0A8J2X212</accession>
<dbReference type="SUPFAM" id="SSF57850">
    <property type="entry name" value="RING/U-box"/>
    <property type="match status" value="1"/>
</dbReference>
<dbReference type="OrthoDB" id="8062037at2759"/>
<organism evidence="7 8">
    <name type="scientific">Pelagomonas calceolata</name>
    <dbReference type="NCBI Taxonomy" id="35677"/>
    <lineage>
        <taxon>Eukaryota</taxon>
        <taxon>Sar</taxon>
        <taxon>Stramenopiles</taxon>
        <taxon>Ochrophyta</taxon>
        <taxon>Pelagophyceae</taxon>
        <taxon>Pelagomonadales</taxon>
        <taxon>Pelagomonadaceae</taxon>
        <taxon>Pelagomonas</taxon>
    </lineage>
</organism>
<keyword evidence="8" id="KW-1185">Reference proteome</keyword>
<dbReference type="PROSITE" id="PS50865">
    <property type="entry name" value="ZF_MYND_2"/>
    <property type="match status" value="1"/>
</dbReference>
<dbReference type="PROSITE" id="PS00518">
    <property type="entry name" value="ZF_RING_1"/>
    <property type="match status" value="1"/>
</dbReference>
<dbReference type="GO" id="GO:0005737">
    <property type="term" value="C:cytoplasm"/>
    <property type="evidence" value="ECO:0007669"/>
    <property type="project" value="UniProtKB-ARBA"/>
</dbReference>
<dbReference type="Gene3D" id="6.10.140.2220">
    <property type="match status" value="1"/>
</dbReference>
<evidence type="ECO:0000313" key="8">
    <source>
        <dbReference type="Proteomes" id="UP000789595"/>
    </source>
</evidence>
<dbReference type="PROSITE" id="PS50089">
    <property type="entry name" value="ZF_RING_2"/>
    <property type="match status" value="1"/>
</dbReference>
<evidence type="ECO:0000256" key="2">
    <source>
        <dbReference type="ARBA" id="ARBA00022771"/>
    </source>
</evidence>
<evidence type="ECO:0000256" key="3">
    <source>
        <dbReference type="ARBA" id="ARBA00022833"/>
    </source>
</evidence>
<dbReference type="AlphaFoldDB" id="A0A8J2X212"/>
<dbReference type="Pfam" id="PF13923">
    <property type="entry name" value="zf-C3HC4_2"/>
    <property type="match status" value="1"/>
</dbReference>
<evidence type="ECO:0000259" key="6">
    <source>
        <dbReference type="PROSITE" id="PS50865"/>
    </source>
</evidence>